<dbReference type="AlphaFoldDB" id="A0A833RQ86"/>
<comment type="caution">
    <text evidence="1">The sequence shown here is derived from an EMBL/GenBank/DDBJ whole genome shotgun (WGS) entry which is preliminary data.</text>
</comment>
<evidence type="ECO:0000313" key="2">
    <source>
        <dbReference type="Proteomes" id="UP000655588"/>
    </source>
</evidence>
<proteinExistence type="predicted"/>
<dbReference type="Proteomes" id="UP000655588">
    <property type="component" value="Unassembled WGS sequence"/>
</dbReference>
<reference evidence="1" key="1">
    <citation type="submission" date="2019-11" db="EMBL/GenBank/DDBJ databases">
        <title>The nuclear and mitochondrial genomes of Frieseomelitta varia - a highly eusocial stingless bee (Meliponini) with a permanently sterile worker caste.</title>
        <authorList>
            <person name="Freitas F.C.P."/>
            <person name="Lourenco A.P."/>
            <person name="Nunes F.M.F."/>
            <person name="Paschoal A.R."/>
            <person name="Abreu F.C.P."/>
            <person name="Barbin F.O."/>
            <person name="Bataglia L."/>
            <person name="Cardoso-Junior C.A.M."/>
            <person name="Cervoni M.S."/>
            <person name="Silva S.R."/>
            <person name="Dalarmi F."/>
            <person name="Del Lama M.A."/>
            <person name="Depintor T.S."/>
            <person name="Ferreira K.M."/>
            <person name="Goria P.S."/>
            <person name="Jaskot M.C."/>
            <person name="Lago D.C."/>
            <person name="Luna-Lucena D."/>
            <person name="Moda L.M."/>
            <person name="Nascimento L."/>
            <person name="Pedrino M."/>
            <person name="Rabico F.O."/>
            <person name="Sanches F.C."/>
            <person name="Santos D.E."/>
            <person name="Santos C.G."/>
            <person name="Vieira J."/>
            <person name="Lopes T.F."/>
            <person name="Barchuk A.R."/>
            <person name="Hartfelder K."/>
            <person name="Simoes Z.L.P."/>
            <person name="Bitondi M.M.G."/>
            <person name="Pinheiro D.G."/>
        </authorList>
    </citation>
    <scope>NUCLEOTIDE SEQUENCE</scope>
    <source>
        <strain evidence="1">USP_RPSP 00005682</strain>
        <tissue evidence="1">Whole individual</tissue>
    </source>
</reference>
<evidence type="ECO:0000313" key="1">
    <source>
        <dbReference type="EMBL" id="KAF3420615.1"/>
    </source>
</evidence>
<organism evidence="1 2">
    <name type="scientific">Frieseomelitta varia</name>
    <dbReference type="NCBI Taxonomy" id="561572"/>
    <lineage>
        <taxon>Eukaryota</taxon>
        <taxon>Metazoa</taxon>
        <taxon>Ecdysozoa</taxon>
        <taxon>Arthropoda</taxon>
        <taxon>Hexapoda</taxon>
        <taxon>Insecta</taxon>
        <taxon>Pterygota</taxon>
        <taxon>Neoptera</taxon>
        <taxon>Endopterygota</taxon>
        <taxon>Hymenoptera</taxon>
        <taxon>Apocrita</taxon>
        <taxon>Aculeata</taxon>
        <taxon>Apoidea</taxon>
        <taxon>Anthophila</taxon>
        <taxon>Apidae</taxon>
        <taxon>Frieseomelitta</taxon>
    </lineage>
</organism>
<dbReference type="EMBL" id="WNWW01000930">
    <property type="protein sequence ID" value="KAF3420615.1"/>
    <property type="molecule type" value="Genomic_DNA"/>
</dbReference>
<sequence>MKAAEYIQVEYTKMIRVTKGAQLRKVPIAQNFPQNNVKSVKYRKSVTSTVEYYSCIESSFSE</sequence>
<protein>
    <submittedName>
        <fullName evidence="1">Uncharacterized protein</fullName>
    </submittedName>
</protein>
<keyword evidence="2" id="KW-1185">Reference proteome</keyword>
<name>A0A833RQ86_9HYME</name>
<gene>
    <name evidence="1" type="ORF">E2986_14043</name>
</gene>
<accession>A0A833RQ86</accession>